<name>A0A0R0M7N3_9MICR</name>
<dbReference type="VEuPathDB" id="MicrosporidiaDB:M153_94000758"/>
<protein>
    <submittedName>
        <fullName evidence="5">Class 2 transcription repressor NC2, alpha subunit (DRAP1)</fullName>
    </submittedName>
</protein>
<evidence type="ECO:0000313" key="5">
    <source>
        <dbReference type="EMBL" id="KRH94928.1"/>
    </source>
</evidence>
<proteinExistence type="predicted"/>
<comment type="subcellular location">
    <subcellularLocation>
        <location evidence="1">Nucleus</location>
    </subcellularLocation>
</comment>
<dbReference type="PANTHER" id="PTHR10252">
    <property type="entry name" value="HISTONE-LIKE TRANSCRIPTION FACTOR CCAAT-RELATED"/>
    <property type="match status" value="1"/>
</dbReference>
<keyword evidence="6" id="KW-1185">Reference proteome</keyword>
<dbReference type="GO" id="GO:0005634">
    <property type="term" value="C:nucleus"/>
    <property type="evidence" value="ECO:0007669"/>
    <property type="project" value="UniProtKB-SubCell"/>
</dbReference>
<organism evidence="5 6">
    <name type="scientific">Pseudoloma neurophilia</name>
    <dbReference type="NCBI Taxonomy" id="146866"/>
    <lineage>
        <taxon>Eukaryota</taxon>
        <taxon>Fungi</taxon>
        <taxon>Fungi incertae sedis</taxon>
        <taxon>Microsporidia</taxon>
        <taxon>Pseudoloma</taxon>
    </lineage>
</organism>
<sequence>MKTEKTRLEKSNNKTAKKIKKNDIEIVDKLQTTTKIENINEIDIVSENKNCDEKSKTALKNDVNPPEKENSSIDQKKKFKFPAARIKRIMQNDERVGKISTYAPILLGKATELFLVQFVKDAYKEIKLNRKVELEDFKRTIENNEKYKFLKILDDTNEKPGQ</sequence>
<dbReference type="EMBL" id="LGUB01000016">
    <property type="protein sequence ID" value="KRH94928.1"/>
    <property type="molecule type" value="Genomic_DNA"/>
</dbReference>
<dbReference type="OrthoDB" id="653904at2759"/>
<dbReference type="CDD" id="cd22906">
    <property type="entry name" value="HFD_DRAP1"/>
    <property type="match status" value="1"/>
</dbReference>
<dbReference type="Gene3D" id="1.10.20.10">
    <property type="entry name" value="Histone, subunit A"/>
    <property type="match status" value="1"/>
</dbReference>
<dbReference type="InterPro" id="IPR003958">
    <property type="entry name" value="CBFA_NFYB_domain"/>
</dbReference>
<feature type="region of interest" description="Disordered" evidence="3">
    <location>
        <begin position="54"/>
        <end position="76"/>
    </location>
</feature>
<accession>A0A0R0M7N3</accession>
<dbReference type="GO" id="GO:0046982">
    <property type="term" value="F:protein heterodimerization activity"/>
    <property type="evidence" value="ECO:0007669"/>
    <property type="project" value="InterPro"/>
</dbReference>
<dbReference type="GO" id="GO:0016251">
    <property type="term" value="F:RNA polymerase II general transcription initiation factor activity"/>
    <property type="evidence" value="ECO:0007669"/>
    <property type="project" value="TreeGrafter"/>
</dbReference>
<evidence type="ECO:0000256" key="3">
    <source>
        <dbReference type="SAM" id="MobiDB-lite"/>
    </source>
</evidence>
<feature type="compositionally biased region" description="Basic and acidic residues" evidence="3">
    <location>
        <begin position="65"/>
        <end position="76"/>
    </location>
</feature>
<dbReference type="PANTHER" id="PTHR10252:SF5">
    <property type="entry name" value="DR1-ASSOCIATED COREPRESSOR"/>
    <property type="match status" value="1"/>
</dbReference>
<keyword evidence="2" id="KW-0539">Nucleus</keyword>
<dbReference type="Pfam" id="PF00808">
    <property type="entry name" value="CBFD_NFYB_HMF"/>
    <property type="match status" value="1"/>
</dbReference>
<dbReference type="GO" id="GO:0001046">
    <property type="term" value="F:core promoter sequence-specific DNA binding"/>
    <property type="evidence" value="ECO:0007669"/>
    <property type="project" value="TreeGrafter"/>
</dbReference>
<feature type="domain" description="Transcription factor CBF/NF-Y/archaeal histone" evidence="4">
    <location>
        <begin position="80"/>
        <end position="127"/>
    </location>
</feature>
<dbReference type="InterPro" id="IPR050568">
    <property type="entry name" value="Transcr_DNA_Rep_Reg"/>
</dbReference>
<comment type="caution">
    <text evidence="5">The sequence shown here is derived from an EMBL/GenBank/DDBJ whole genome shotgun (WGS) entry which is preliminary data.</text>
</comment>
<gene>
    <name evidence="5" type="ORF">M153_94000758</name>
</gene>
<dbReference type="SUPFAM" id="SSF47113">
    <property type="entry name" value="Histone-fold"/>
    <property type="match status" value="1"/>
</dbReference>
<evidence type="ECO:0000259" key="4">
    <source>
        <dbReference type="Pfam" id="PF00808"/>
    </source>
</evidence>
<evidence type="ECO:0000256" key="1">
    <source>
        <dbReference type="ARBA" id="ARBA00004123"/>
    </source>
</evidence>
<reference evidence="5 6" key="1">
    <citation type="submission" date="2015-07" db="EMBL/GenBank/DDBJ databases">
        <title>The genome of Pseudoloma neurophilia, a relevant intracellular parasite of the zebrafish.</title>
        <authorList>
            <person name="Ndikumana S."/>
            <person name="Pelin A."/>
            <person name="Sanders J."/>
            <person name="Corradi N."/>
        </authorList>
    </citation>
    <scope>NUCLEOTIDE SEQUENCE [LARGE SCALE GENOMIC DNA]</scope>
    <source>
        <strain evidence="5 6">MK1</strain>
    </source>
</reference>
<dbReference type="InterPro" id="IPR009072">
    <property type="entry name" value="Histone-fold"/>
</dbReference>
<dbReference type="AlphaFoldDB" id="A0A0R0M7N3"/>
<evidence type="ECO:0000313" key="6">
    <source>
        <dbReference type="Proteomes" id="UP000051530"/>
    </source>
</evidence>
<dbReference type="Proteomes" id="UP000051530">
    <property type="component" value="Unassembled WGS sequence"/>
</dbReference>
<evidence type="ECO:0000256" key="2">
    <source>
        <dbReference type="ARBA" id="ARBA00023242"/>
    </source>
</evidence>